<accession>A0A7S7RUS8</accession>
<feature type="region of interest" description="Disordered" evidence="8">
    <location>
        <begin position="382"/>
        <end position="486"/>
    </location>
</feature>
<feature type="domain" description="Helicase C-terminal" evidence="10">
    <location>
        <begin position="242"/>
        <end position="393"/>
    </location>
</feature>
<dbReference type="InterPro" id="IPR014014">
    <property type="entry name" value="RNA_helicase_DEAD_Q_motif"/>
</dbReference>
<dbReference type="Pfam" id="PF00270">
    <property type="entry name" value="DEAD"/>
    <property type="match status" value="1"/>
</dbReference>
<gene>
    <name evidence="12" type="ORF">INP52_09410</name>
</gene>
<dbReference type="AlphaFoldDB" id="A0A7S7RUS8"/>
<keyword evidence="1 7" id="KW-0547">Nucleotide-binding</keyword>
<feature type="compositionally biased region" description="Basic and acidic residues" evidence="8">
    <location>
        <begin position="395"/>
        <end position="404"/>
    </location>
</feature>
<dbReference type="CDD" id="cd18787">
    <property type="entry name" value="SF2_C_DEAD"/>
    <property type="match status" value="1"/>
</dbReference>
<dbReference type="Proteomes" id="UP000593735">
    <property type="component" value="Chromosome"/>
</dbReference>
<evidence type="ECO:0000256" key="2">
    <source>
        <dbReference type="ARBA" id="ARBA00022801"/>
    </source>
</evidence>
<feature type="short sequence motif" description="Q motif" evidence="6">
    <location>
        <begin position="13"/>
        <end position="41"/>
    </location>
</feature>
<feature type="domain" description="DEAD-box RNA helicase Q" evidence="11">
    <location>
        <begin position="13"/>
        <end position="41"/>
    </location>
</feature>
<dbReference type="EMBL" id="CP063767">
    <property type="protein sequence ID" value="QOY60589.1"/>
    <property type="molecule type" value="Genomic_DNA"/>
</dbReference>
<dbReference type="SMART" id="SM00490">
    <property type="entry name" value="HELICc"/>
    <property type="match status" value="1"/>
</dbReference>
<evidence type="ECO:0000313" key="12">
    <source>
        <dbReference type="EMBL" id="QOY60589.1"/>
    </source>
</evidence>
<evidence type="ECO:0000259" key="10">
    <source>
        <dbReference type="PROSITE" id="PS51194"/>
    </source>
</evidence>
<dbReference type="GO" id="GO:0003724">
    <property type="term" value="F:RNA helicase activity"/>
    <property type="evidence" value="ECO:0007669"/>
    <property type="project" value="InterPro"/>
</dbReference>
<dbReference type="Gene3D" id="3.40.50.300">
    <property type="entry name" value="P-loop containing nucleotide triphosphate hydrolases"/>
    <property type="match status" value="2"/>
</dbReference>
<organism evidence="12 13">
    <name type="scientific">Thermophilibacter immobilis</name>
    <dbReference type="NCBI Taxonomy" id="2779519"/>
    <lineage>
        <taxon>Bacteria</taxon>
        <taxon>Bacillati</taxon>
        <taxon>Actinomycetota</taxon>
        <taxon>Coriobacteriia</taxon>
        <taxon>Coriobacteriales</taxon>
        <taxon>Atopobiaceae</taxon>
        <taxon>Thermophilibacter</taxon>
    </lineage>
</organism>
<evidence type="ECO:0000256" key="1">
    <source>
        <dbReference type="ARBA" id="ARBA00022741"/>
    </source>
</evidence>
<feature type="domain" description="Helicase ATP-binding" evidence="9">
    <location>
        <begin position="44"/>
        <end position="216"/>
    </location>
</feature>
<evidence type="ECO:0000256" key="7">
    <source>
        <dbReference type="RuleBase" id="RU000492"/>
    </source>
</evidence>
<dbReference type="InterPro" id="IPR001650">
    <property type="entry name" value="Helicase_C-like"/>
</dbReference>
<dbReference type="InterPro" id="IPR000629">
    <property type="entry name" value="RNA-helicase_DEAD-box_CS"/>
</dbReference>
<dbReference type="PROSITE" id="PS51192">
    <property type="entry name" value="HELICASE_ATP_BIND_1"/>
    <property type="match status" value="1"/>
</dbReference>
<dbReference type="SMART" id="SM00487">
    <property type="entry name" value="DEXDc"/>
    <property type="match status" value="1"/>
</dbReference>
<dbReference type="GO" id="GO:0003676">
    <property type="term" value="F:nucleic acid binding"/>
    <property type="evidence" value="ECO:0007669"/>
    <property type="project" value="InterPro"/>
</dbReference>
<dbReference type="PROSITE" id="PS51194">
    <property type="entry name" value="HELICASE_CTER"/>
    <property type="match status" value="1"/>
</dbReference>
<comment type="similarity">
    <text evidence="5 7">Belongs to the DEAD box helicase family.</text>
</comment>
<evidence type="ECO:0000259" key="11">
    <source>
        <dbReference type="PROSITE" id="PS51195"/>
    </source>
</evidence>
<name>A0A7S7RUS8_9ACTN</name>
<dbReference type="InterPro" id="IPR014001">
    <property type="entry name" value="Helicase_ATP-bd"/>
</dbReference>
<protein>
    <submittedName>
        <fullName evidence="12">DEAD/DEAH box helicase</fullName>
    </submittedName>
</protein>
<proteinExistence type="inferred from homology"/>
<dbReference type="PROSITE" id="PS00039">
    <property type="entry name" value="DEAD_ATP_HELICASE"/>
    <property type="match status" value="1"/>
</dbReference>
<evidence type="ECO:0000313" key="13">
    <source>
        <dbReference type="Proteomes" id="UP000593735"/>
    </source>
</evidence>
<dbReference type="InterPro" id="IPR011545">
    <property type="entry name" value="DEAD/DEAH_box_helicase_dom"/>
</dbReference>
<dbReference type="SUPFAM" id="SSF52540">
    <property type="entry name" value="P-loop containing nucleoside triphosphate hydrolases"/>
    <property type="match status" value="1"/>
</dbReference>
<evidence type="ECO:0000256" key="5">
    <source>
        <dbReference type="ARBA" id="ARBA00038437"/>
    </source>
</evidence>
<evidence type="ECO:0000256" key="6">
    <source>
        <dbReference type="PROSITE-ProRule" id="PRU00552"/>
    </source>
</evidence>
<keyword evidence="4 7" id="KW-0067">ATP-binding</keyword>
<dbReference type="PANTHER" id="PTHR47959">
    <property type="entry name" value="ATP-DEPENDENT RNA HELICASE RHLE-RELATED"/>
    <property type="match status" value="1"/>
</dbReference>
<reference evidence="12 13" key="1">
    <citation type="submission" date="2020-10" db="EMBL/GenBank/DDBJ databases">
        <title>Olsenella immobilis sp.nov., isolated from the mud in a fermentation cellar used for the production of Chinese strong-flavoured liquor.</title>
        <authorList>
            <person name="Lu L."/>
        </authorList>
    </citation>
    <scope>NUCLEOTIDE SEQUENCE [LARGE SCALE GENOMIC DNA]</scope>
    <source>
        <strain evidence="12 13">LZLJ-2</strain>
    </source>
</reference>
<dbReference type="CDD" id="cd00268">
    <property type="entry name" value="DEADc"/>
    <property type="match status" value="1"/>
</dbReference>
<feature type="compositionally biased region" description="Basic and acidic residues" evidence="8">
    <location>
        <begin position="475"/>
        <end position="486"/>
    </location>
</feature>
<evidence type="ECO:0000256" key="3">
    <source>
        <dbReference type="ARBA" id="ARBA00022806"/>
    </source>
</evidence>
<dbReference type="InterPro" id="IPR050079">
    <property type="entry name" value="DEAD_box_RNA_helicase"/>
</dbReference>
<keyword evidence="13" id="KW-1185">Reference proteome</keyword>
<dbReference type="KEGG" id="tio:INP52_09410"/>
<keyword evidence="2 7" id="KW-0378">Hydrolase</keyword>
<feature type="compositionally biased region" description="Basic and acidic residues" evidence="8">
    <location>
        <begin position="449"/>
        <end position="460"/>
    </location>
</feature>
<keyword evidence="3 7" id="KW-0347">Helicase</keyword>
<feature type="compositionally biased region" description="Basic residues" evidence="8">
    <location>
        <begin position="405"/>
        <end position="417"/>
    </location>
</feature>
<evidence type="ECO:0000256" key="8">
    <source>
        <dbReference type="SAM" id="MobiDB-lite"/>
    </source>
</evidence>
<evidence type="ECO:0000256" key="4">
    <source>
        <dbReference type="ARBA" id="ARBA00022840"/>
    </source>
</evidence>
<dbReference type="InterPro" id="IPR044742">
    <property type="entry name" value="DEAD/DEAH_RhlB"/>
</dbReference>
<sequence>MPMTQSTTAPDATTFSALGLSPDVLAAVDGLGYDEPTPVQAQAIPYALEGRDLLAAAQTGTGKTAAFLLPALSRLGHAARQQGPLMLVVTPTRELAQQIADVCSAIEKRTHHRSATVVGGVGYEPQKAALRRGCDVLVATPGRLVDLIEQGVADLSGVGVLVIDEADRMLDMGFLPAMRKIVGQTPADRQTMLFSATLDEGSIGGIRDLVSNPAIVEIAHKGTVADTIDQFELPVSLEAKNNLLAPVLAAEGPQHVIVFCRTKHRADACCRRLRRAGISCAPIHGNRSQNQRERALASFRSGEVDVLVATDVLARGIDVSDVRYVVNFDVPADPEDYIHRIGRTGRAGETGWALTFVTVNDADDLLAIERLMGQVVPAYEPARSLDTGEEPPELDPSRTAEKPHGGKKSSRTRKRGGSGKSRNQEKTVEVSMPSEAPKPSKPQGRGPSKRGEKRPGEAPRKKAPAQRSGSSSRRRPGDHGGARTRS</sequence>
<dbReference type="PROSITE" id="PS51195">
    <property type="entry name" value="Q_MOTIF"/>
    <property type="match status" value="1"/>
</dbReference>
<dbReference type="GO" id="GO:0005829">
    <property type="term" value="C:cytosol"/>
    <property type="evidence" value="ECO:0007669"/>
    <property type="project" value="TreeGrafter"/>
</dbReference>
<dbReference type="GO" id="GO:0016787">
    <property type="term" value="F:hydrolase activity"/>
    <property type="evidence" value="ECO:0007669"/>
    <property type="project" value="UniProtKB-KW"/>
</dbReference>
<dbReference type="RefSeq" id="WP_194371191.1">
    <property type="nucleotide sequence ID" value="NZ_CP063767.1"/>
</dbReference>
<evidence type="ECO:0000259" key="9">
    <source>
        <dbReference type="PROSITE" id="PS51192"/>
    </source>
</evidence>
<dbReference type="Pfam" id="PF00271">
    <property type="entry name" value="Helicase_C"/>
    <property type="match status" value="1"/>
</dbReference>
<dbReference type="InterPro" id="IPR027417">
    <property type="entry name" value="P-loop_NTPase"/>
</dbReference>
<dbReference type="PANTHER" id="PTHR47959:SF13">
    <property type="entry name" value="ATP-DEPENDENT RNA HELICASE RHLE"/>
    <property type="match status" value="1"/>
</dbReference>
<dbReference type="GO" id="GO:0005524">
    <property type="term" value="F:ATP binding"/>
    <property type="evidence" value="ECO:0007669"/>
    <property type="project" value="UniProtKB-KW"/>
</dbReference>